<evidence type="ECO:0000256" key="4">
    <source>
        <dbReference type="ARBA" id="ARBA00023157"/>
    </source>
</evidence>
<dbReference type="Gene3D" id="3.40.30.10">
    <property type="entry name" value="Glutaredoxin"/>
    <property type="match status" value="1"/>
</dbReference>
<dbReference type="InterPro" id="IPR036249">
    <property type="entry name" value="Thioredoxin-like_sf"/>
</dbReference>
<comment type="similarity">
    <text evidence="1">Belongs to the glutaredoxin family.</text>
</comment>
<dbReference type="EMBL" id="LFWV01000023">
    <property type="protein sequence ID" value="KON31812.1"/>
    <property type="molecule type" value="Genomic_DNA"/>
</dbReference>
<dbReference type="PROSITE" id="PS51354">
    <property type="entry name" value="GLUTAREDOXIN_2"/>
    <property type="match status" value="1"/>
</dbReference>
<evidence type="ECO:0000313" key="8">
    <source>
        <dbReference type="Proteomes" id="UP000054016"/>
    </source>
</evidence>
<accession>A0A0M0BT70</accession>
<sequence>MQFSKVSGQKRQHKVVLYALSTCAWCRMTKQFLEDNDVEFEYVYVDLCEEEDKQKIREHIQSKGGPLSYPTIFVDDNMLITGFRKDKLREALGL</sequence>
<dbReference type="GO" id="GO:0015035">
    <property type="term" value="F:protein-disulfide reductase activity"/>
    <property type="evidence" value="ECO:0007669"/>
    <property type="project" value="TreeGrafter"/>
</dbReference>
<dbReference type="CDD" id="cd02976">
    <property type="entry name" value="NrdH"/>
    <property type="match status" value="1"/>
</dbReference>
<organism evidence="7 8">
    <name type="scientific">miscellaneous Crenarchaeota group-1 archaeon SG8-32-3</name>
    <dbReference type="NCBI Taxonomy" id="1685125"/>
    <lineage>
        <taxon>Archaea</taxon>
        <taxon>Candidatus Bathyarchaeota</taxon>
        <taxon>MCG-1</taxon>
    </lineage>
</organism>
<feature type="domain" description="Glutaredoxin" evidence="6">
    <location>
        <begin position="15"/>
        <end position="77"/>
    </location>
</feature>
<dbReference type="PANTHER" id="PTHR46679:SF1">
    <property type="entry name" value="GLUTAREDOXIN-2, MITOCHONDRIAL"/>
    <property type="match status" value="1"/>
</dbReference>
<protein>
    <recommendedName>
        <fullName evidence="6">Glutaredoxin domain-containing protein</fullName>
    </recommendedName>
</protein>
<keyword evidence="4" id="KW-1015">Disulfide bond</keyword>
<name>A0A0M0BT70_9ARCH</name>
<proteinExistence type="inferred from homology"/>
<keyword evidence="3" id="KW-0249">Electron transport</keyword>
<evidence type="ECO:0000313" key="7">
    <source>
        <dbReference type="EMBL" id="KON31812.1"/>
    </source>
</evidence>
<keyword evidence="2" id="KW-0813">Transport</keyword>
<dbReference type="SUPFAM" id="SSF52833">
    <property type="entry name" value="Thioredoxin-like"/>
    <property type="match status" value="1"/>
</dbReference>
<dbReference type="Proteomes" id="UP000054016">
    <property type="component" value="Unassembled WGS sequence"/>
</dbReference>
<evidence type="ECO:0000256" key="3">
    <source>
        <dbReference type="ARBA" id="ARBA00022982"/>
    </source>
</evidence>
<evidence type="ECO:0000256" key="2">
    <source>
        <dbReference type="ARBA" id="ARBA00022448"/>
    </source>
</evidence>
<comment type="caution">
    <text evidence="7">The sequence shown here is derived from an EMBL/GenBank/DDBJ whole genome shotgun (WGS) entry which is preliminary data.</text>
</comment>
<dbReference type="AlphaFoldDB" id="A0A0M0BT70"/>
<evidence type="ECO:0000259" key="6">
    <source>
        <dbReference type="Pfam" id="PF00462"/>
    </source>
</evidence>
<reference evidence="8" key="1">
    <citation type="submission" date="2015-06" db="EMBL/GenBank/DDBJ databases">
        <title>New insights into the roles of widespread benthic archaea in carbon and nitrogen cycling.</title>
        <authorList>
            <person name="Lazar C.S."/>
            <person name="Baker B.J."/>
            <person name="Seitz K.W."/>
            <person name="Hyde A.S."/>
            <person name="Dick G.J."/>
            <person name="Hinrichs K.-U."/>
            <person name="Teske A.P."/>
        </authorList>
    </citation>
    <scope>NUCLEOTIDE SEQUENCE [LARGE SCALE GENOMIC DNA]</scope>
</reference>
<evidence type="ECO:0000256" key="1">
    <source>
        <dbReference type="ARBA" id="ARBA00007787"/>
    </source>
</evidence>
<evidence type="ECO:0000256" key="5">
    <source>
        <dbReference type="ARBA" id="ARBA00023284"/>
    </source>
</evidence>
<dbReference type="InterPro" id="IPR002109">
    <property type="entry name" value="Glutaredoxin"/>
</dbReference>
<gene>
    <name evidence="7" type="ORF">AC478_02160</name>
</gene>
<dbReference type="PANTHER" id="PTHR46679">
    <property type="match status" value="1"/>
</dbReference>
<keyword evidence="5" id="KW-0676">Redox-active center</keyword>
<dbReference type="Pfam" id="PF00462">
    <property type="entry name" value="Glutaredoxin"/>
    <property type="match status" value="1"/>
</dbReference>